<dbReference type="OrthoDB" id="1272at2759"/>
<sequence>MSVHKSLRATYCNVHIYTESAVLVTTIFQLNGLLRVKDVAYELELCLIFDEPDDVPTFPNTLIIPEAPECLLLANFKPIAYKDGYSRS</sequence>
<protein>
    <submittedName>
        <fullName evidence="1">Uncharacterized protein</fullName>
    </submittedName>
</protein>
<accession>A0A194UZF4</accession>
<dbReference type="EMBL" id="KN714695">
    <property type="protein sequence ID" value="KUI57070.1"/>
    <property type="molecule type" value="Genomic_DNA"/>
</dbReference>
<evidence type="ECO:0000313" key="1">
    <source>
        <dbReference type="EMBL" id="KUI57070.1"/>
    </source>
</evidence>
<organism evidence="1 2">
    <name type="scientific">Cytospora mali</name>
    <name type="common">Apple Valsa canker fungus</name>
    <name type="synonym">Valsa mali</name>
    <dbReference type="NCBI Taxonomy" id="578113"/>
    <lineage>
        <taxon>Eukaryota</taxon>
        <taxon>Fungi</taxon>
        <taxon>Dikarya</taxon>
        <taxon>Ascomycota</taxon>
        <taxon>Pezizomycotina</taxon>
        <taxon>Sordariomycetes</taxon>
        <taxon>Sordariomycetidae</taxon>
        <taxon>Diaporthales</taxon>
        <taxon>Cytosporaceae</taxon>
        <taxon>Cytospora</taxon>
    </lineage>
</organism>
<dbReference type="Proteomes" id="UP000078576">
    <property type="component" value="Unassembled WGS sequence"/>
</dbReference>
<gene>
    <name evidence="1" type="ORF">VP1G_04328</name>
</gene>
<proteinExistence type="predicted"/>
<name>A0A194UZF4_CYTMA</name>
<reference evidence="2" key="1">
    <citation type="submission" date="2014-12" db="EMBL/GenBank/DDBJ databases">
        <title>Genome Sequence of Valsa Canker Pathogens Uncovers a Specific Adaption of Colonization on Woody Bark.</title>
        <authorList>
            <person name="Yin Z."/>
            <person name="Liu H."/>
            <person name="Gao X."/>
            <person name="Li Z."/>
            <person name="Song N."/>
            <person name="Ke X."/>
            <person name="Dai Q."/>
            <person name="Wu Y."/>
            <person name="Sun Y."/>
            <person name="Xu J.-R."/>
            <person name="Kang Z.K."/>
            <person name="Wang L."/>
            <person name="Huang L."/>
        </authorList>
    </citation>
    <scope>NUCLEOTIDE SEQUENCE [LARGE SCALE GENOMIC DNA]</scope>
    <source>
        <strain evidence="2">SXYL134</strain>
    </source>
</reference>
<evidence type="ECO:0000313" key="2">
    <source>
        <dbReference type="Proteomes" id="UP000078576"/>
    </source>
</evidence>
<dbReference type="AlphaFoldDB" id="A0A194UZF4"/>
<keyword evidence="2" id="KW-1185">Reference proteome</keyword>